<dbReference type="Proteomes" id="UP000479190">
    <property type="component" value="Unassembled WGS sequence"/>
</dbReference>
<reference evidence="1 2" key="1">
    <citation type="submission" date="2020-02" db="EMBL/GenBank/DDBJ databases">
        <authorList>
            <person name="Ferguson B K."/>
        </authorList>
    </citation>
    <scope>NUCLEOTIDE SEQUENCE [LARGE SCALE GENOMIC DNA]</scope>
</reference>
<evidence type="ECO:0000313" key="1">
    <source>
        <dbReference type="EMBL" id="CAB0043571.1"/>
    </source>
</evidence>
<accession>A0A6H5J7U1</accession>
<dbReference type="AlphaFoldDB" id="A0A6H5J7U1"/>
<sequence>MSAIIAIECVLQRETILGRRSDCKPSTPVTLDHLYYGHATRRRLTRTVLHRTALHVFYALYIRILLSRLDRTLFNKIPKIDSLS</sequence>
<gene>
    <name evidence="1" type="ORF">TBRA_LOCUS15159</name>
</gene>
<protein>
    <submittedName>
        <fullName evidence="1">Uncharacterized protein</fullName>
    </submittedName>
</protein>
<dbReference type="EMBL" id="CADCXV010001331">
    <property type="protein sequence ID" value="CAB0043571.1"/>
    <property type="molecule type" value="Genomic_DNA"/>
</dbReference>
<organism evidence="1 2">
    <name type="scientific">Trichogramma brassicae</name>
    <dbReference type="NCBI Taxonomy" id="86971"/>
    <lineage>
        <taxon>Eukaryota</taxon>
        <taxon>Metazoa</taxon>
        <taxon>Ecdysozoa</taxon>
        <taxon>Arthropoda</taxon>
        <taxon>Hexapoda</taxon>
        <taxon>Insecta</taxon>
        <taxon>Pterygota</taxon>
        <taxon>Neoptera</taxon>
        <taxon>Endopterygota</taxon>
        <taxon>Hymenoptera</taxon>
        <taxon>Apocrita</taxon>
        <taxon>Proctotrupomorpha</taxon>
        <taxon>Chalcidoidea</taxon>
        <taxon>Trichogrammatidae</taxon>
        <taxon>Trichogramma</taxon>
    </lineage>
</organism>
<name>A0A6H5J7U1_9HYME</name>
<keyword evidence="2" id="KW-1185">Reference proteome</keyword>
<feature type="non-terminal residue" evidence="1">
    <location>
        <position position="84"/>
    </location>
</feature>
<proteinExistence type="predicted"/>
<evidence type="ECO:0000313" key="2">
    <source>
        <dbReference type="Proteomes" id="UP000479190"/>
    </source>
</evidence>